<dbReference type="VEuPathDB" id="GiardiaDB:QR46_4698"/>
<dbReference type="PROSITE" id="PS00116">
    <property type="entry name" value="DNA_POLYMERASE_B"/>
    <property type="match status" value="1"/>
</dbReference>
<feature type="non-terminal residue" evidence="10">
    <location>
        <position position="1"/>
    </location>
</feature>
<evidence type="ECO:0000256" key="1">
    <source>
        <dbReference type="ARBA" id="ARBA00005755"/>
    </source>
</evidence>
<dbReference type="GO" id="GO:0006260">
    <property type="term" value="P:DNA replication"/>
    <property type="evidence" value="ECO:0007669"/>
    <property type="project" value="UniProtKB-KW"/>
</dbReference>
<name>V6TBD6_GIAIN</name>
<reference evidence="10 11" key="2">
    <citation type="journal article" date="2013" name="Genome Biol. Evol.">
        <title>Genome sequencing of Giardia lamblia genotypes A2 and B isolates (DH and GS) and comparative analysis with the genomes of genotypes A1 and E (WB and Pig).</title>
        <authorList>
            <person name="Adam R.D."/>
            <person name="Dahlstrom E.W."/>
            <person name="Martens C.A."/>
            <person name="Bruno D.P."/>
            <person name="Barbian K.D."/>
            <person name="Ricklefs S.M."/>
            <person name="Hernandez M.M."/>
            <person name="Narla N.P."/>
            <person name="Patel R.B."/>
            <person name="Porcella S.F."/>
            <person name="Nash T.E."/>
        </authorList>
    </citation>
    <scope>NUCLEOTIDE SEQUENCE [LARGE SCALE GENOMIC DNA]</scope>
    <source>
        <strain evidence="10 11">DH</strain>
    </source>
</reference>
<dbReference type="Gene3D" id="3.30.420.10">
    <property type="entry name" value="Ribonuclease H-like superfamily/Ribonuclease H"/>
    <property type="match status" value="1"/>
</dbReference>
<proteinExistence type="inferred from homology"/>
<evidence type="ECO:0000313" key="11">
    <source>
        <dbReference type="Proteomes" id="UP000018320"/>
    </source>
</evidence>
<evidence type="ECO:0000259" key="9">
    <source>
        <dbReference type="Pfam" id="PF03175"/>
    </source>
</evidence>
<dbReference type="InterPro" id="IPR036397">
    <property type="entry name" value="RNaseH_sf"/>
</dbReference>
<dbReference type="InterPro" id="IPR043502">
    <property type="entry name" value="DNA/RNA_pol_sf"/>
</dbReference>
<comment type="caution">
    <text evidence="10">The sequence shown here is derived from an EMBL/GenBank/DDBJ whole genome shotgun (WGS) entry which is preliminary data.</text>
</comment>
<evidence type="ECO:0000256" key="4">
    <source>
        <dbReference type="ARBA" id="ARBA00022695"/>
    </source>
</evidence>
<protein>
    <recommendedName>
        <fullName evidence="2">DNA-directed DNA polymerase</fullName>
        <ecNumber evidence="2">2.7.7.7</ecNumber>
    </recommendedName>
</protein>
<dbReference type="EC" id="2.7.7.7" evidence="2"/>
<keyword evidence="5" id="KW-0235">DNA replication</keyword>
<dbReference type="VEuPathDB" id="GiardiaDB:GL50581_611"/>
<comment type="similarity">
    <text evidence="1">Belongs to the DNA polymerase type-B family.</text>
</comment>
<dbReference type="PANTHER" id="PTHR48144">
    <property type="entry name" value="DNA-DIRECTED DNA POLYMERASE"/>
    <property type="match status" value="1"/>
</dbReference>
<evidence type="ECO:0000256" key="8">
    <source>
        <dbReference type="ARBA" id="ARBA00049244"/>
    </source>
</evidence>
<dbReference type="VEuPathDB" id="GiardiaDB:GL50803_00137688"/>
<accession>V6TBD6</accession>
<organism evidence="10 11">
    <name type="scientific">Giardia intestinalis</name>
    <name type="common">Giardia lamblia</name>
    <dbReference type="NCBI Taxonomy" id="5741"/>
    <lineage>
        <taxon>Eukaryota</taxon>
        <taxon>Metamonada</taxon>
        <taxon>Diplomonadida</taxon>
        <taxon>Hexamitidae</taxon>
        <taxon>Giardiinae</taxon>
        <taxon>Giardia</taxon>
    </lineage>
</organism>
<dbReference type="Gene3D" id="3.90.1600.10">
    <property type="entry name" value="Palm domain of DNA polymerase"/>
    <property type="match status" value="1"/>
</dbReference>
<dbReference type="Pfam" id="PF03175">
    <property type="entry name" value="DNA_pol_B_2"/>
    <property type="match status" value="1"/>
</dbReference>
<dbReference type="AlphaFoldDB" id="V6TBD6"/>
<dbReference type="Proteomes" id="UP000018320">
    <property type="component" value="Unassembled WGS sequence"/>
</dbReference>
<dbReference type="GO" id="GO:0000166">
    <property type="term" value="F:nucleotide binding"/>
    <property type="evidence" value="ECO:0007669"/>
    <property type="project" value="InterPro"/>
</dbReference>
<dbReference type="SUPFAM" id="SSF56672">
    <property type="entry name" value="DNA/RNA polymerases"/>
    <property type="match status" value="1"/>
</dbReference>
<gene>
    <name evidence="10" type="ORF">DHA2_150994</name>
</gene>
<keyword evidence="7" id="KW-0238">DNA-binding</keyword>
<evidence type="ECO:0000256" key="3">
    <source>
        <dbReference type="ARBA" id="ARBA00022679"/>
    </source>
</evidence>
<keyword evidence="6" id="KW-0239">DNA-directed DNA polymerase</keyword>
<dbReference type="InterPro" id="IPR023211">
    <property type="entry name" value="DNA_pol_palm_dom_sf"/>
</dbReference>
<keyword evidence="3" id="KW-0808">Transferase</keyword>
<sequence>VTKIPSSCSDRMMRLFILKSPKAFGIGIYPEKIKGRKMISQQSLLTVNPNHLDVDQRRTVLNMFDTLSFTDLRAYMLRMLKPIVDGIRGHIRNDPVYKVDQMLDFADAFFSHGMVRRLRQALAQFKVNSKNPRRAPTGRSTEATELSYATDYSFRRIVYPIVADLAKDLYLRAEEANARNPDAAVRYVPILVMYNQQNTIGYPPRVGILVTPAVLTFLRGWKVFADGDDAHQHYLNAVTRDAAQIHGVESAEPGQMLYCFNWDPVFGGTESDPENPANAIFSFGTMYEPVFIFQIQIARTKDGQRKFIHRRGGAAPFTNSSPLDLTRYQIERTGEGFKNSKDTCFLYALKQSKQLSDEEIRHVAFFLNQQSVTFKMVDAIGKHLFIRFHIHMKKKIVQEGIAERDVPEGVSLRNIHLGFDFDHFYIFDERLPYSLCFIRHLKLLIEHQVVLANANLKRAYLRDSFDPVTQEPRQRLVVEYHRDDDPHTCTSRDLILALHEQGLLQAIRPDDALAIKDAVIREEHYEEDCLDYCEDMLKEIKPKPRKPQCYQVWFADFETTTDGDMHHPFLLCFHGTANQTKTFWVKDYPSVEKMVVAAFTSLAAANRPQLVYFHNLNYDGAFVLPYFDVKKDSIITLGASKIIAFTAFIRLSENRSYKPAAIHFRDSYAMITAPLSKFGKMFNLDVHKELLPYSFYSQENVRKLNEGYRPSLDEYVSYEAESRRDELTAVLLSMSEMVDENSTVDALAYAHYYCARDCRVLKEGFMQFRKQLLDVTKIDAFTSMTLPSVAYNFLINELCFDGCFNLNTAPLLFVRQCVTGGRCMLRNNEKQYIQGEIMDFDAVSLYPSAMARLYTLKGHPKIVDPEQHSLAWLLAKDGCFLEIDILEVPKELDFPLINRQTEKGRHFSNEPGPMFADNITIEDIIQYHHVPIDKIKVLRGYYYDEGKNYGIQKVIRKIFDARLKYKAEGNPIESIYKLIMNSCYGKSILKPVYKRMNTVTREGLEMEVLNNSADVLCWEPIYDGSRFLIKQSRPLLYANSFPTFGVQVLSMSKRIMTEVMATAQDYNLPIYYTDTDSIHIDRASIEPLSCHFRSRFNRELIGKDLGQFHSDFPDSPSGEMYISRYFIGVGKKAYLDILVDSQGNKTYHARLKGIPEQALLNEAKERMPNNFLAGLYNLYADLYNGKPQTFNLLYEGAVRFVRDAHLAYRCRDDFKRRVIFEKAPAEQLDTELRIHQ</sequence>
<dbReference type="InterPro" id="IPR012337">
    <property type="entry name" value="RNaseH-like_sf"/>
</dbReference>
<dbReference type="SUPFAM" id="SSF53098">
    <property type="entry name" value="Ribonuclease H-like"/>
    <property type="match status" value="1"/>
</dbReference>
<evidence type="ECO:0000256" key="6">
    <source>
        <dbReference type="ARBA" id="ARBA00022932"/>
    </source>
</evidence>
<dbReference type="InterPro" id="IPR017964">
    <property type="entry name" value="DNA-dir_DNA_pol_B_CS"/>
</dbReference>
<dbReference type="GO" id="GO:0003677">
    <property type="term" value="F:DNA binding"/>
    <property type="evidence" value="ECO:0007669"/>
    <property type="project" value="UniProtKB-KW"/>
</dbReference>
<dbReference type="VEuPathDB" id="GiardiaDB:GL50581_610"/>
<evidence type="ECO:0000256" key="7">
    <source>
        <dbReference type="ARBA" id="ARBA00023125"/>
    </source>
</evidence>
<keyword evidence="4" id="KW-0548">Nucleotidyltransferase</keyword>
<dbReference type="PANTHER" id="PTHR48144:SF2">
    <property type="entry name" value="DNA-DIRECTED DNA POLYMERASE"/>
    <property type="match status" value="1"/>
</dbReference>
<dbReference type="VEuPathDB" id="GiardiaDB:DHA2_150994"/>
<dbReference type="InterPro" id="IPR006172">
    <property type="entry name" value="DNA-dir_DNA_pol_B"/>
</dbReference>
<reference evidence="11" key="1">
    <citation type="submission" date="2012-02" db="EMBL/GenBank/DDBJ databases">
        <title>Genome sequencing of Giardia lamblia Genotypes A2 and B isolates (DH and GS) and comparative analysis with the genomes of Genotypes A1 and E (WB and Pig).</title>
        <authorList>
            <person name="Adam R."/>
            <person name="Dahlstrom E."/>
            <person name="Martens C."/>
            <person name="Bruno D."/>
            <person name="Barbian K."/>
            <person name="Porcella S.F."/>
            <person name="Nash T."/>
        </authorList>
    </citation>
    <scope>NUCLEOTIDE SEQUENCE</scope>
    <source>
        <strain evidence="11">DH</strain>
    </source>
</reference>
<feature type="domain" description="DNA-directed DNA polymerase family B mitochondria/virus" evidence="9">
    <location>
        <begin position="606"/>
        <end position="1011"/>
    </location>
</feature>
<dbReference type="GO" id="GO:0003887">
    <property type="term" value="F:DNA-directed DNA polymerase activity"/>
    <property type="evidence" value="ECO:0007669"/>
    <property type="project" value="UniProtKB-KW"/>
</dbReference>
<evidence type="ECO:0000256" key="5">
    <source>
        <dbReference type="ARBA" id="ARBA00022705"/>
    </source>
</evidence>
<dbReference type="EMBL" id="AHGT01000070">
    <property type="protein sequence ID" value="ESU35737.1"/>
    <property type="molecule type" value="Genomic_DNA"/>
</dbReference>
<evidence type="ECO:0000313" key="10">
    <source>
        <dbReference type="EMBL" id="ESU35737.1"/>
    </source>
</evidence>
<comment type="catalytic activity">
    <reaction evidence="8">
        <text>DNA(n) + a 2'-deoxyribonucleoside 5'-triphosphate = DNA(n+1) + diphosphate</text>
        <dbReference type="Rhea" id="RHEA:22508"/>
        <dbReference type="Rhea" id="RHEA-COMP:17339"/>
        <dbReference type="Rhea" id="RHEA-COMP:17340"/>
        <dbReference type="ChEBI" id="CHEBI:33019"/>
        <dbReference type="ChEBI" id="CHEBI:61560"/>
        <dbReference type="ChEBI" id="CHEBI:173112"/>
        <dbReference type="EC" id="2.7.7.7"/>
    </reaction>
</comment>
<dbReference type="InterPro" id="IPR004868">
    <property type="entry name" value="DNA-dir_DNA_pol_B_mt/vir"/>
</dbReference>
<evidence type="ECO:0000256" key="2">
    <source>
        <dbReference type="ARBA" id="ARBA00012417"/>
    </source>
</evidence>
<dbReference type="PRINTS" id="PR00106">
    <property type="entry name" value="DNAPOLB"/>
</dbReference>